<proteinExistence type="inferred from homology"/>
<dbReference type="EMBL" id="CADCUF010000164">
    <property type="protein sequence ID" value="CAA9336107.1"/>
    <property type="molecule type" value="Genomic_DNA"/>
</dbReference>
<name>A0A6J4LMN0_9ACTN</name>
<feature type="binding site" evidence="10">
    <location>
        <position position="85"/>
    </location>
    <ligand>
        <name>Na(+)</name>
        <dbReference type="ChEBI" id="CHEBI:29101"/>
        <note>structural</note>
    </ligand>
</feature>
<keyword evidence="4 10" id="KW-1133">Transmembrane helix</keyword>
<feature type="transmembrane region" description="Helical" evidence="10">
    <location>
        <begin position="12"/>
        <end position="30"/>
    </location>
</feature>
<evidence type="ECO:0000256" key="6">
    <source>
        <dbReference type="ARBA" id="ARBA00023303"/>
    </source>
</evidence>
<keyword evidence="10" id="KW-0406">Ion transport</keyword>
<accession>A0A6J4LMN0</accession>
<dbReference type="GO" id="GO:0046872">
    <property type="term" value="F:metal ion binding"/>
    <property type="evidence" value="ECO:0007669"/>
    <property type="project" value="UniProtKB-KW"/>
</dbReference>
<feature type="transmembrane region" description="Helical" evidence="10">
    <location>
        <begin position="42"/>
        <end position="63"/>
    </location>
</feature>
<gene>
    <name evidence="10" type="primary">fluC</name>
    <name evidence="10" type="synonym">crcB</name>
    <name evidence="11" type="ORF">AVDCRST_MAG24-1047</name>
</gene>
<keyword evidence="10" id="KW-0813">Transport</keyword>
<evidence type="ECO:0000256" key="7">
    <source>
        <dbReference type="ARBA" id="ARBA00035120"/>
    </source>
</evidence>
<comment type="activity regulation">
    <text evidence="10">Na(+) is not transported, but it plays an essential structural role and its presence is essential for fluoride channel function.</text>
</comment>
<evidence type="ECO:0000256" key="4">
    <source>
        <dbReference type="ARBA" id="ARBA00022989"/>
    </source>
</evidence>
<dbReference type="Pfam" id="PF02537">
    <property type="entry name" value="CRCB"/>
    <property type="match status" value="1"/>
</dbReference>
<organism evidence="11">
    <name type="scientific">uncultured Nocardioidaceae bacterium</name>
    <dbReference type="NCBI Taxonomy" id="253824"/>
    <lineage>
        <taxon>Bacteria</taxon>
        <taxon>Bacillati</taxon>
        <taxon>Actinomycetota</taxon>
        <taxon>Actinomycetes</taxon>
        <taxon>Propionibacteriales</taxon>
        <taxon>Nocardioidaceae</taxon>
        <taxon>environmental samples</taxon>
    </lineage>
</organism>
<reference evidence="11" key="1">
    <citation type="submission" date="2020-02" db="EMBL/GenBank/DDBJ databases">
        <authorList>
            <person name="Meier V. D."/>
        </authorList>
    </citation>
    <scope>NUCLEOTIDE SEQUENCE</scope>
    <source>
        <strain evidence="11">AVDCRST_MAG24</strain>
    </source>
</reference>
<dbReference type="HAMAP" id="MF_00454">
    <property type="entry name" value="FluC"/>
    <property type="match status" value="1"/>
</dbReference>
<evidence type="ECO:0000256" key="10">
    <source>
        <dbReference type="HAMAP-Rule" id="MF_00454"/>
    </source>
</evidence>
<feature type="transmembrane region" description="Helical" evidence="10">
    <location>
        <begin position="103"/>
        <end position="127"/>
    </location>
</feature>
<feature type="transmembrane region" description="Helical" evidence="10">
    <location>
        <begin position="70"/>
        <end position="91"/>
    </location>
</feature>
<dbReference type="GO" id="GO:0005886">
    <property type="term" value="C:plasma membrane"/>
    <property type="evidence" value="ECO:0007669"/>
    <property type="project" value="UniProtKB-SubCell"/>
</dbReference>
<keyword evidence="5 10" id="KW-0472">Membrane</keyword>
<dbReference type="InterPro" id="IPR003691">
    <property type="entry name" value="FluC"/>
</dbReference>
<sequence length="148" mass="14510">MASLTRSDRSGAVLVAVALGGALGALLRHGVEVALPVPGLGFPWPTLAINVSGTAALALVGVLPAVRGRPVVHGLLGPGLLGGYTTFSAYAEQGRRLLDGGQPVLAAGYLLGTVAGCVAGCLAGAALGSRLTGCGSTGRDFPRRGTAP</sequence>
<dbReference type="AlphaFoldDB" id="A0A6J4LMN0"/>
<comment type="catalytic activity">
    <reaction evidence="8">
        <text>fluoride(in) = fluoride(out)</text>
        <dbReference type="Rhea" id="RHEA:76159"/>
        <dbReference type="ChEBI" id="CHEBI:17051"/>
    </reaction>
    <physiologicalReaction direction="left-to-right" evidence="8">
        <dbReference type="Rhea" id="RHEA:76160"/>
    </physiologicalReaction>
</comment>
<evidence type="ECO:0000256" key="1">
    <source>
        <dbReference type="ARBA" id="ARBA00004651"/>
    </source>
</evidence>
<comment type="function">
    <text evidence="9 10">Fluoride-specific ion channel. Important for reducing fluoride concentration in the cell, thus reducing its toxicity.</text>
</comment>
<evidence type="ECO:0000256" key="8">
    <source>
        <dbReference type="ARBA" id="ARBA00035585"/>
    </source>
</evidence>
<dbReference type="PANTHER" id="PTHR28259:SF1">
    <property type="entry name" value="FLUORIDE EXPORT PROTEIN 1-RELATED"/>
    <property type="match status" value="1"/>
</dbReference>
<dbReference type="GO" id="GO:0062054">
    <property type="term" value="F:fluoride channel activity"/>
    <property type="evidence" value="ECO:0007669"/>
    <property type="project" value="UniProtKB-UniRule"/>
</dbReference>
<comment type="subcellular location">
    <subcellularLocation>
        <location evidence="1 10">Cell membrane</location>
        <topology evidence="1 10">Multi-pass membrane protein</topology>
    </subcellularLocation>
</comment>
<keyword evidence="10" id="KW-0479">Metal-binding</keyword>
<protein>
    <recommendedName>
        <fullName evidence="10">Fluoride-specific ion channel FluC</fullName>
    </recommendedName>
</protein>
<keyword evidence="10" id="KW-0915">Sodium</keyword>
<evidence type="ECO:0000256" key="2">
    <source>
        <dbReference type="ARBA" id="ARBA00022475"/>
    </source>
</evidence>
<evidence type="ECO:0000256" key="5">
    <source>
        <dbReference type="ARBA" id="ARBA00023136"/>
    </source>
</evidence>
<dbReference type="GO" id="GO:0140114">
    <property type="term" value="P:cellular detoxification of fluoride"/>
    <property type="evidence" value="ECO:0007669"/>
    <property type="project" value="UniProtKB-UniRule"/>
</dbReference>
<keyword evidence="6 10" id="KW-0407">Ion channel</keyword>
<feature type="binding site" evidence="10">
    <location>
        <position position="82"/>
    </location>
    <ligand>
        <name>Na(+)</name>
        <dbReference type="ChEBI" id="CHEBI:29101"/>
        <note>structural</note>
    </ligand>
</feature>
<keyword evidence="2 10" id="KW-1003">Cell membrane</keyword>
<dbReference type="PANTHER" id="PTHR28259">
    <property type="entry name" value="FLUORIDE EXPORT PROTEIN 1-RELATED"/>
    <property type="match status" value="1"/>
</dbReference>
<evidence type="ECO:0000256" key="9">
    <source>
        <dbReference type="ARBA" id="ARBA00049940"/>
    </source>
</evidence>
<comment type="similarity">
    <text evidence="7 10">Belongs to the fluoride channel Fluc/FEX (TC 1.A.43) family.</text>
</comment>
<keyword evidence="3 10" id="KW-0812">Transmembrane</keyword>
<evidence type="ECO:0000256" key="3">
    <source>
        <dbReference type="ARBA" id="ARBA00022692"/>
    </source>
</evidence>
<evidence type="ECO:0000313" key="11">
    <source>
        <dbReference type="EMBL" id="CAA9336107.1"/>
    </source>
</evidence>